<sequence length="174" mass="19151">MSESLLTGAIRQIGYVAGDLDAAVAGWVQMGVGPWLVLRRIRQRALYRGEPCEVEISIALANSGELQIEVIQQHGDQPSIYTEFLRNRGEGFHQLAYWPVDFDATLARVEAAGWPVVWSSADEGGVRYAYVEPPAPVATIIELMEFNEVTEGLATFVRGAAQDWDGSEPVRAMN</sequence>
<evidence type="ECO:0000313" key="2">
    <source>
        <dbReference type="Proteomes" id="UP000093902"/>
    </source>
</evidence>
<dbReference type="RefSeq" id="WP_064929592.1">
    <property type="nucleotide sequence ID" value="NZ_LZSO01000008.1"/>
</dbReference>
<comment type="caution">
    <text evidence="1">The sequence shown here is derived from an EMBL/GenBank/DDBJ whole genome shotgun (WGS) entry which is preliminary data.</text>
</comment>
<name>A0A1A0RGP7_MYCPR</name>
<organism evidence="1 2">
    <name type="scientific">Mycolicibacterium peregrinum</name>
    <name type="common">Mycobacterium peregrinum</name>
    <dbReference type="NCBI Taxonomy" id="43304"/>
    <lineage>
        <taxon>Bacteria</taxon>
        <taxon>Bacillati</taxon>
        <taxon>Actinomycetota</taxon>
        <taxon>Actinomycetes</taxon>
        <taxon>Mycobacteriales</taxon>
        <taxon>Mycobacteriaceae</taxon>
        <taxon>Mycolicibacterium</taxon>
    </lineage>
</organism>
<dbReference type="SUPFAM" id="SSF54593">
    <property type="entry name" value="Glyoxalase/Bleomycin resistance protein/Dihydroxybiphenyl dioxygenase"/>
    <property type="match status" value="1"/>
</dbReference>
<dbReference type="EMBL" id="LZSO01000008">
    <property type="protein sequence ID" value="OBB33705.1"/>
    <property type="molecule type" value="Genomic_DNA"/>
</dbReference>
<dbReference type="Gene3D" id="3.10.180.10">
    <property type="entry name" value="2,3-Dihydroxybiphenyl 1,2-Dioxygenase, domain 1"/>
    <property type="match status" value="1"/>
</dbReference>
<reference evidence="2" key="1">
    <citation type="submission" date="2016-06" db="EMBL/GenBank/DDBJ databases">
        <authorList>
            <person name="Sutton G."/>
            <person name="Brinkac L."/>
            <person name="Sanka R."/>
            <person name="Adams M."/>
            <person name="Lau E."/>
            <person name="Mehaffy C."/>
            <person name="Tameris M."/>
            <person name="Hatherill M."/>
            <person name="Hanekom W."/>
            <person name="Mahomed H."/>
            <person name="Mcshane H."/>
        </authorList>
    </citation>
    <scope>NUCLEOTIDE SEQUENCE [LARGE SCALE GENOMIC DNA]</scope>
    <source>
        <strain evidence="2">852002-51209_SCH5440388</strain>
    </source>
</reference>
<dbReference type="InterPro" id="IPR029068">
    <property type="entry name" value="Glyas_Bleomycin-R_OHBP_Dase"/>
</dbReference>
<accession>A0A1A0RGP7</accession>
<dbReference type="Proteomes" id="UP000093902">
    <property type="component" value="Unassembled WGS sequence"/>
</dbReference>
<dbReference type="Pfam" id="PF13669">
    <property type="entry name" value="Glyoxalase_4"/>
    <property type="match status" value="1"/>
</dbReference>
<evidence type="ECO:0000313" key="1">
    <source>
        <dbReference type="EMBL" id="OBB33705.1"/>
    </source>
</evidence>
<gene>
    <name evidence="1" type="ORF">A5792_11445</name>
</gene>
<dbReference type="AlphaFoldDB" id="A0A1A0RGP7"/>
<protein>
    <submittedName>
        <fullName evidence="1">Glyoxalase</fullName>
    </submittedName>
</protein>
<proteinExistence type="predicted"/>
<dbReference type="OrthoDB" id="9792173at2"/>